<sequence length="223" mass="25670">MAVEFKNDWQEILKDEFQKDYYKELRKKLVYEYKHYKIYPDMYDLFNALHYTSYEDTKICIIGQDPYHGEGQAHGLSFSVREGVQPPPSLLNIYKEMEDDLGIKPPKTGCLIPWAKQGVLLLNAVLSVRANSAASHRSLGWEEFTDRIIELLNEREKPLVFILWGNFAISKKELITNPNHLILTSPHPSPLSANRGFFGSKPFSKANTFLEQTGQTPIDFSLE</sequence>
<evidence type="ECO:0000256" key="11">
    <source>
        <dbReference type="RuleBase" id="RU003780"/>
    </source>
</evidence>
<dbReference type="PANTHER" id="PTHR11264:SF0">
    <property type="entry name" value="URACIL-DNA GLYCOSYLASE"/>
    <property type="match status" value="1"/>
</dbReference>
<evidence type="ECO:0000256" key="9">
    <source>
        <dbReference type="HAMAP-Rule" id="MF_00148"/>
    </source>
</evidence>
<dbReference type="InterPro" id="IPR018085">
    <property type="entry name" value="Ura-DNA_Glyclase_AS"/>
</dbReference>
<gene>
    <name evidence="9" type="primary">ung</name>
    <name evidence="13" type="ORF">DW687_04180</name>
</gene>
<comment type="subcellular location">
    <subcellularLocation>
        <location evidence="9">Cytoplasm</location>
    </subcellularLocation>
</comment>
<keyword evidence="7 9" id="KW-0378">Hydrolase</keyword>
<dbReference type="GO" id="GO:0004844">
    <property type="term" value="F:uracil DNA N-glycosylase activity"/>
    <property type="evidence" value="ECO:0007669"/>
    <property type="project" value="UniProtKB-UniRule"/>
</dbReference>
<dbReference type="Pfam" id="PF03167">
    <property type="entry name" value="UDG"/>
    <property type="match status" value="1"/>
</dbReference>
<evidence type="ECO:0000256" key="5">
    <source>
        <dbReference type="ARBA" id="ARBA00018429"/>
    </source>
</evidence>
<dbReference type="AlphaFoldDB" id="A0A3E3E1U2"/>
<feature type="domain" description="Uracil-DNA glycosylase-like" evidence="12">
    <location>
        <begin position="50"/>
        <end position="210"/>
    </location>
</feature>
<dbReference type="SMART" id="SM00987">
    <property type="entry name" value="UreE_C"/>
    <property type="match status" value="1"/>
</dbReference>
<evidence type="ECO:0000256" key="8">
    <source>
        <dbReference type="ARBA" id="ARBA00023204"/>
    </source>
</evidence>
<comment type="caution">
    <text evidence="13">The sequence shown here is derived from an EMBL/GenBank/DDBJ whole genome shotgun (WGS) entry which is preliminary data.</text>
</comment>
<dbReference type="Gene3D" id="3.40.470.10">
    <property type="entry name" value="Uracil-DNA glycosylase-like domain"/>
    <property type="match status" value="1"/>
</dbReference>
<keyword evidence="8 9" id="KW-0234">DNA repair</keyword>
<dbReference type="InterPro" id="IPR005122">
    <property type="entry name" value="Uracil-DNA_glycosylase-like"/>
</dbReference>
<evidence type="ECO:0000256" key="6">
    <source>
        <dbReference type="ARBA" id="ARBA00022763"/>
    </source>
</evidence>
<dbReference type="CDD" id="cd10027">
    <property type="entry name" value="UDG-F1-like"/>
    <property type="match status" value="1"/>
</dbReference>
<evidence type="ECO:0000313" key="13">
    <source>
        <dbReference type="EMBL" id="RGD75531.1"/>
    </source>
</evidence>
<proteinExistence type="inferred from homology"/>
<feature type="active site" description="Proton acceptor" evidence="9 10">
    <location>
        <position position="65"/>
    </location>
</feature>
<dbReference type="RefSeq" id="WP_007049664.1">
    <property type="nucleotide sequence ID" value="NZ_CABKNJ010000002.1"/>
</dbReference>
<dbReference type="GO" id="GO:0005737">
    <property type="term" value="C:cytoplasm"/>
    <property type="evidence" value="ECO:0007669"/>
    <property type="project" value="UniProtKB-SubCell"/>
</dbReference>
<accession>A0A3E3E1U2</accession>
<comment type="similarity">
    <text evidence="3 9 11">Belongs to the uracil-DNA glycosylase (UDG) superfamily. UNG family.</text>
</comment>
<dbReference type="NCBIfam" id="NF003591">
    <property type="entry name" value="PRK05254.1-4"/>
    <property type="match status" value="1"/>
</dbReference>
<evidence type="ECO:0000256" key="2">
    <source>
        <dbReference type="ARBA" id="ARBA00002631"/>
    </source>
</evidence>
<dbReference type="InterPro" id="IPR002043">
    <property type="entry name" value="UDG_fam1"/>
</dbReference>
<dbReference type="SUPFAM" id="SSF52141">
    <property type="entry name" value="Uracil-DNA glycosylase-like"/>
    <property type="match status" value="1"/>
</dbReference>
<reference evidence="13 14" key="1">
    <citation type="submission" date="2018-08" db="EMBL/GenBank/DDBJ databases">
        <title>A genome reference for cultivated species of the human gut microbiota.</title>
        <authorList>
            <person name="Zou Y."/>
            <person name="Xue W."/>
            <person name="Luo G."/>
        </authorList>
    </citation>
    <scope>NUCLEOTIDE SEQUENCE [LARGE SCALE GENOMIC DNA]</scope>
    <source>
        <strain evidence="13 14">AM25-6</strain>
    </source>
</reference>
<dbReference type="PROSITE" id="PS00130">
    <property type="entry name" value="U_DNA_GLYCOSYLASE"/>
    <property type="match status" value="1"/>
</dbReference>
<evidence type="ECO:0000256" key="1">
    <source>
        <dbReference type="ARBA" id="ARBA00001400"/>
    </source>
</evidence>
<keyword evidence="13" id="KW-0326">Glycosidase</keyword>
<evidence type="ECO:0000256" key="3">
    <source>
        <dbReference type="ARBA" id="ARBA00008184"/>
    </source>
</evidence>
<dbReference type="NCBIfam" id="NF003588">
    <property type="entry name" value="PRK05254.1-1"/>
    <property type="match status" value="1"/>
</dbReference>
<keyword evidence="9" id="KW-0963">Cytoplasm</keyword>
<dbReference type="EMBL" id="QUSM01000002">
    <property type="protein sequence ID" value="RGD75531.1"/>
    <property type="molecule type" value="Genomic_DNA"/>
</dbReference>
<dbReference type="FunFam" id="3.40.470.10:FF:000001">
    <property type="entry name" value="Uracil-DNA glycosylase"/>
    <property type="match status" value="1"/>
</dbReference>
<dbReference type="Proteomes" id="UP000261212">
    <property type="component" value="Unassembled WGS sequence"/>
</dbReference>
<evidence type="ECO:0000313" key="14">
    <source>
        <dbReference type="Proteomes" id="UP000261212"/>
    </source>
</evidence>
<dbReference type="NCBIfam" id="TIGR00628">
    <property type="entry name" value="ung"/>
    <property type="match status" value="1"/>
</dbReference>
<dbReference type="GeneID" id="98000035"/>
<name>A0A3E3E1U2_9FIRM</name>
<dbReference type="NCBIfam" id="NF003589">
    <property type="entry name" value="PRK05254.1-2"/>
    <property type="match status" value="1"/>
</dbReference>
<evidence type="ECO:0000256" key="7">
    <source>
        <dbReference type="ARBA" id="ARBA00022801"/>
    </source>
</evidence>
<dbReference type="GO" id="GO:0097510">
    <property type="term" value="P:base-excision repair, AP site formation via deaminated base removal"/>
    <property type="evidence" value="ECO:0007669"/>
    <property type="project" value="TreeGrafter"/>
</dbReference>
<protein>
    <recommendedName>
        <fullName evidence="5 9">Uracil-DNA glycosylase</fullName>
        <shortName evidence="9">UDG</shortName>
        <ecNumber evidence="4 9">3.2.2.27</ecNumber>
    </recommendedName>
</protein>
<dbReference type="HAMAP" id="MF_00148">
    <property type="entry name" value="UDG"/>
    <property type="match status" value="1"/>
</dbReference>
<keyword evidence="6 9" id="KW-0227">DNA damage</keyword>
<evidence type="ECO:0000259" key="12">
    <source>
        <dbReference type="SMART" id="SM00986"/>
    </source>
</evidence>
<comment type="catalytic activity">
    <reaction evidence="1 9 11">
        <text>Hydrolyzes single-stranded DNA or mismatched double-stranded DNA and polynucleotides, releasing free uracil.</text>
        <dbReference type="EC" id="3.2.2.27"/>
    </reaction>
</comment>
<evidence type="ECO:0000256" key="4">
    <source>
        <dbReference type="ARBA" id="ARBA00012030"/>
    </source>
</evidence>
<dbReference type="SMART" id="SM00986">
    <property type="entry name" value="UDG"/>
    <property type="match status" value="1"/>
</dbReference>
<dbReference type="PANTHER" id="PTHR11264">
    <property type="entry name" value="URACIL-DNA GLYCOSYLASE"/>
    <property type="match status" value="1"/>
</dbReference>
<comment type="function">
    <text evidence="2 9 11">Excises uracil residues from the DNA which can arise as a result of misincorporation of dUMP residues by DNA polymerase or due to deamination of cytosine.</text>
</comment>
<evidence type="ECO:0000256" key="10">
    <source>
        <dbReference type="PROSITE-ProRule" id="PRU10072"/>
    </source>
</evidence>
<organism evidence="13 14">
    <name type="scientific">Anaerofustis stercorihominis</name>
    <dbReference type="NCBI Taxonomy" id="214853"/>
    <lineage>
        <taxon>Bacteria</taxon>
        <taxon>Bacillati</taxon>
        <taxon>Bacillota</taxon>
        <taxon>Clostridia</taxon>
        <taxon>Eubacteriales</taxon>
        <taxon>Eubacteriaceae</taxon>
        <taxon>Anaerofustis</taxon>
    </lineage>
</organism>
<dbReference type="EC" id="3.2.2.27" evidence="4 9"/>
<dbReference type="NCBIfam" id="NF003592">
    <property type="entry name" value="PRK05254.1-5"/>
    <property type="match status" value="1"/>
</dbReference>
<dbReference type="InterPro" id="IPR036895">
    <property type="entry name" value="Uracil-DNA_glycosylase-like_sf"/>
</dbReference>